<evidence type="ECO:0000256" key="7">
    <source>
        <dbReference type="SAM" id="MobiDB-lite"/>
    </source>
</evidence>
<dbReference type="InterPro" id="IPR000297">
    <property type="entry name" value="PPIase_PpiC"/>
</dbReference>
<dbReference type="GO" id="GO:0006364">
    <property type="term" value="P:rRNA processing"/>
    <property type="evidence" value="ECO:0007669"/>
    <property type="project" value="InterPro"/>
</dbReference>
<dbReference type="GO" id="GO:0003755">
    <property type="term" value="F:peptidyl-prolyl cis-trans isomerase activity"/>
    <property type="evidence" value="ECO:0007669"/>
    <property type="project" value="UniProtKB-UniRule"/>
</dbReference>
<reference evidence="10" key="1">
    <citation type="submission" date="2015-09" db="EMBL/GenBank/DDBJ databases">
        <authorList>
            <person name="Fill T.P."/>
            <person name="Baretta J.F."/>
            <person name="de Almeida L.G."/>
            <person name="Rocha M."/>
            <person name="de Souza D.H."/>
            <person name="Malavazi I."/>
            <person name="Cerdeira L.T."/>
            <person name="Hong H."/>
            <person name="Samborskyy M."/>
            <person name="de Vasconcelos A.T."/>
            <person name="Leadlay P."/>
            <person name="Rodrigues-Filho E."/>
        </authorList>
    </citation>
    <scope>NUCLEOTIDE SEQUENCE [LARGE SCALE GENOMIC DNA]</scope>
    <source>
        <strain evidence="10">LaBioMMi 136</strain>
    </source>
</reference>
<keyword evidence="4 5" id="KW-0413">Isomerase</keyword>
<organism evidence="9 10">
    <name type="scientific">Penicillium brasilianum</name>
    <dbReference type="NCBI Taxonomy" id="104259"/>
    <lineage>
        <taxon>Eukaryota</taxon>
        <taxon>Fungi</taxon>
        <taxon>Dikarya</taxon>
        <taxon>Ascomycota</taxon>
        <taxon>Pezizomycotina</taxon>
        <taxon>Eurotiomycetes</taxon>
        <taxon>Eurotiomycetidae</taxon>
        <taxon>Eurotiales</taxon>
        <taxon>Aspergillaceae</taxon>
        <taxon>Penicillium</taxon>
    </lineage>
</organism>
<evidence type="ECO:0000259" key="8">
    <source>
        <dbReference type="PROSITE" id="PS50198"/>
    </source>
</evidence>
<dbReference type="GO" id="GO:0003677">
    <property type="term" value="F:DNA binding"/>
    <property type="evidence" value="ECO:0007669"/>
    <property type="project" value="InterPro"/>
</dbReference>
<comment type="similarity">
    <text evidence="2">Belongs to the PpiC/parvulin rotamase family. PIN4 subfamily.</text>
</comment>
<dbReference type="PANTHER" id="PTHR45995">
    <property type="match status" value="1"/>
</dbReference>
<evidence type="ECO:0000256" key="3">
    <source>
        <dbReference type="ARBA" id="ARBA00023110"/>
    </source>
</evidence>
<comment type="catalytic activity">
    <reaction evidence="1 6">
        <text>[protein]-peptidylproline (omega=180) = [protein]-peptidylproline (omega=0)</text>
        <dbReference type="Rhea" id="RHEA:16237"/>
        <dbReference type="Rhea" id="RHEA-COMP:10747"/>
        <dbReference type="Rhea" id="RHEA-COMP:10748"/>
        <dbReference type="ChEBI" id="CHEBI:83833"/>
        <dbReference type="ChEBI" id="CHEBI:83834"/>
        <dbReference type="EC" id="5.2.1.8"/>
    </reaction>
</comment>
<evidence type="ECO:0000256" key="6">
    <source>
        <dbReference type="RuleBase" id="RU363014"/>
    </source>
</evidence>
<evidence type="ECO:0000256" key="1">
    <source>
        <dbReference type="ARBA" id="ARBA00000971"/>
    </source>
</evidence>
<feature type="compositionally biased region" description="Basic and acidic residues" evidence="7">
    <location>
        <begin position="9"/>
        <end position="31"/>
    </location>
</feature>
<dbReference type="Gene3D" id="3.10.50.40">
    <property type="match status" value="1"/>
</dbReference>
<dbReference type="Proteomes" id="UP000190744">
    <property type="component" value="Unassembled WGS sequence"/>
</dbReference>
<keyword evidence="3 5" id="KW-0697">Rotamase</keyword>
<accession>A0A1S9S0P1</accession>
<dbReference type="Pfam" id="PF13616">
    <property type="entry name" value="Rotamase_3"/>
    <property type="match status" value="1"/>
</dbReference>
<feature type="region of interest" description="Disordered" evidence="7">
    <location>
        <begin position="1"/>
        <end position="32"/>
    </location>
</feature>
<dbReference type="InterPro" id="IPR046357">
    <property type="entry name" value="PPIase_dom_sf"/>
</dbReference>
<evidence type="ECO:0000313" key="10">
    <source>
        <dbReference type="Proteomes" id="UP000190744"/>
    </source>
</evidence>
<proteinExistence type="inferred from homology"/>
<sequence length="175" mass="19103">MAPKNNAKGGDKKGAAGKGKGKDAGNDDKSKVKGAQSINVRHILVSAIPDSLFLSQYFRFGGVPVASTYLDLLISSSARTETNNDGEYTQCEKHAKKEEALEKLRNGTKFDEVAREFSEDKARQGGSLGWKTKGDLDPAFENIAFELEPSTTAKPKYQEVKTGFGYHIIMVEGRK</sequence>
<protein>
    <recommendedName>
        <fullName evidence="6">Peptidyl-prolyl cis-trans isomerase</fullName>
        <ecNumber evidence="6">5.2.1.8</ecNumber>
    </recommendedName>
</protein>
<evidence type="ECO:0000256" key="5">
    <source>
        <dbReference type="PROSITE-ProRule" id="PRU00278"/>
    </source>
</evidence>
<dbReference type="PROSITE" id="PS50198">
    <property type="entry name" value="PPIC_PPIASE_2"/>
    <property type="match status" value="1"/>
</dbReference>
<name>A0A1S9S0P1_PENBI</name>
<comment type="caution">
    <text evidence="9">The sequence shown here is derived from an EMBL/GenBank/DDBJ whole genome shotgun (WGS) entry which is preliminary data.</text>
</comment>
<dbReference type="AlphaFoldDB" id="A0A1S9S0P1"/>
<feature type="domain" description="PpiC" evidence="8">
    <location>
        <begin position="35"/>
        <end position="173"/>
    </location>
</feature>
<evidence type="ECO:0000256" key="4">
    <source>
        <dbReference type="ARBA" id="ARBA00023235"/>
    </source>
</evidence>
<evidence type="ECO:0000313" key="9">
    <source>
        <dbReference type="EMBL" id="OOQ91354.1"/>
    </source>
</evidence>
<dbReference type="EMBL" id="LJBN01000005">
    <property type="protein sequence ID" value="OOQ91354.1"/>
    <property type="molecule type" value="Genomic_DNA"/>
</dbReference>
<dbReference type="SUPFAM" id="SSF54534">
    <property type="entry name" value="FKBP-like"/>
    <property type="match status" value="1"/>
</dbReference>
<gene>
    <name evidence="9" type="primary">PIN4</name>
    <name evidence="9" type="ORF">PEBR_00222</name>
</gene>
<dbReference type="EC" id="5.2.1.8" evidence="6"/>
<evidence type="ECO:0000256" key="2">
    <source>
        <dbReference type="ARBA" id="ARBA00010242"/>
    </source>
</evidence>
<dbReference type="InterPro" id="IPR043323">
    <property type="entry name" value="PIN4"/>
</dbReference>